<keyword evidence="2" id="KW-0472">Membrane</keyword>
<accession>A0A8H5MNA6</accession>
<protein>
    <submittedName>
        <fullName evidence="3">Uncharacterized protein</fullName>
    </submittedName>
</protein>
<feature type="transmembrane region" description="Helical" evidence="2">
    <location>
        <begin position="7"/>
        <end position="23"/>
    </location>
</feature>
<sequence length="275" mass="30757">MEVTAEFFWVFLTILVMSIVYWICIYGCKSEIQTVDEEQGDVVVNREENYESIFVNPPQQEIIHQPTPSYTPISLRGSRASRGSGSRDTELPPYKPMGTPPPSYAPGRKMYHPDSTSKPLPFILSPALSLHQSKDQKKPNMDVPTQHQVHQSKDGPPGMSTINIISWIIGIMVALGFVIIFAKCLMGPRRPPPKTPRPQSQGPPSEGPLYPEPLYPLYPLYPEPIGFAPPGPPPPQAYDSDLEQGPINERADRNTKNSKVDNQTRVPPPPYCRRC</sequence>
<gene>
    <name evidence="3" type="ORF">FMEXI_11070</name>
</gene>
<organism evidence="3 4">
    <name type="scientific">Fusarium mexicanum</name>
    <dbReference type="NCBI Taxonomy" id="751941"/>
    <lineage>
        <taxon>Eukaryota</taxon>
        <taxon>Fungi</taxon>
        <taxon>Dikarya</taxon>
        <taxon>Ascomycota</taxon>
        <taxon>Pezizomycotina</taxon>
        <taxon>Sordariomycetes</taxon>
        <taxon>Hypocreomycetidae</taxon>
        <taxon>Hypocreales</taxon>
        <taxon>Nectriaceae</taxon>
        <taxon>Fusarium</taxon>
        <taxon>Fusarium fujikuroi species complex</taxon>
    </lineage>
</organism>
<dbReference type="AlphaFoldDB" id="A0A8H5MNA6"/>
<evidence type="ECO:0000256" key="1">
    <source>
        <dbReference type="SAM" id="MobiDB-lite"/>
    </source>
</evidence>
<evidence type="ECO:0000256" key="2">
    <source>
        <dbReference type="SAM" id="Phobius"/>
    </source>
</evidence>
<feature type="region of interest" description="Disordered" evidence="1">
    <location>
        <begin position="190"/>
        <end position="275"/>
    </location>
</feature>
<feature type="compositionally biased region" description="Low complexity" evidence="1">
    <location>
        <begin position="197"/>
        <end position="209"/>
    </location>
</feature>
<feature type="compositionally biased region" description="Basic and acidic residues" evidence="1">
    <location>
        <begin position="249"/>
        <end position="259"/>
    </location>
</feature>
<evidence type="ECO:0000313" key="3">
    <source>
        <dbReference type="EMBL" id="KAF5534863.1"/>
    </source>
</evidence>
<feature type="compositionally biased region" description="Pro residues" evidence="1">
    <location>
        <begin position="210"/>
        <end position="236"/>
    </location>
</feature>
<feature type="region of interest" description="Disordered" evidence="1">
    <location>
        <begin position="65"/>
        <end position="116"/>
    </location>
</feature>
<feature type="compositionally biased region" description="Pro residues" evidence="1">
    <location>
        <begin position="93"/>
        <end position="104"/>
    </location>
</feature>
<feature type="transmembrane region" description="Helical" evidence="2">
    <location>
        <begin position="164"/>
        <end position="185"/>
    </location>
</feature>
<feature type="compositionally biased region" description="Pro residues" evidence="1">
    <location>
        <begin position="266"/>
        <end position="275"/>
    </location>
</feature>
<proteinExistence type="predicted"/>
<name>A0A8H5MNA6_9HYPO</name>
<keyword evidence="2" id="KW-0812">Transmembrane</keyword>
<keyword evidence="2" id="KW-1133">Transmembrane helix</keyword>
<comment type="caution">
    <text evidence="3">The sequence shown here is derived from an EMBL/GenBank/DDBJ whole genome shotgun (WGS) entry which is preliminary data.</text>
</comment>
<dbReference type="EMBL" id="JAAOAM010000290">
    <property type="protein sequence ID" value="KAF5534863.1"/>
    <property type="molecule type" value="Genomic_DNA"/>
</dbReference>
<evidence type="ECO:0000313" key="4">
    <source>
        <dbReference type="Proteomes" id="UP000522262"/>
    </source>
</evidence>
<reference evidence="3 4" key="1">
    <citation type="submission" date="2020-05" db="EMBL/GenBank/DDBJ databases">
        <title>Identification and distribution of gene clusters putatively required for synthesis of sphingolipid metabolism inhibitors in phylogenetically diverse species of the filamentous fungus Fusarium.</title>
        <authorList>
            <person name="Kim H.-S."/>
            <person name="Busman M."/>
            <person name="Brown D.W."/>
            <person name="Divon H."/>
            <person name="Uhlig S."/>
            <person name="Proctor R.H."/>
        </authorList>
    </citation>
    <scope>NUCLEOTIDE SEQUENCE [LARGE SCALE GENOMIC DNA]</scope>
    <source>
        <strain evidence="3 4">NRRL 53147</strain>
    </source>
</reference>
<dbReference type="Proteomes" id="UP000522262">
    <property type="component" value="Unassembled WGS sequence"/>
</dbReference>
<keyword evidence="4" id="KW-1185">Reference proteome</keyword>
<feature type="region of interest" description="Disordered" evidence="1">
    <location>
        <begin position="132"/>
        <end position="157"/>
    </location>
</feature>